<reference evidence="2 3" key="1">
    <citation type="submission" date="2020-07" db="EMBL/GenBank/DDBJ databases">
        <title>Sequencing the genomes of 1000 actinobacteria strains.</title>
        <authorList>
            <person name="Klenk H.-P."/>
        </authorList>
    </citation>
    <scope>NUCLEOTIDE SEQUENCE [LARGE SCALE GENOMIC DNA]</scope>
    <source>
        <strain evidence="2 3">DSM 45772</strain>
    </source>
</reference>
<dbReference type="InterPro" id="IPR036291">
    <property type="entry name" value="NAD(P)-bd_dom_sf"/>
</dbReference>
<dbReference type="RefSeq" id="WP_179796493.1">
    <property type="nucleotide sequence ID" value="NZ_BAABHP010000022.1"/>
</dbReference>
<dbReference type="PANTHER" id="PTHR43162:SF1">
    <property type="entry name" value="PRESTALK A DIFFERENTIATION PROTEIN A"/>
    <property type="match status" value="1"/>
</dbReference>
<dbReference type="SUPFAM" id="SSF51735">
    <property type="entry name" value="NAD(P)-binding Rossmann-fold domains"/>
    <property type="match status" value="1"/>
</dbReference>
<dbReference type="Pfam" id="PF13460">
    <property type="entry name" value="NAD_binding_10"/>
    <property type="match status" value="1"/>
</dbReference>
<dbReference type="Proteomes" id="UP000535890">
    <property type="component" value="Unassembled WGS sequence"/>
</dbReference>
<evidence type="ECO:0000259" key="1">
    <source>
        <dbReference type="Pfam" id="PF13460"/>
    </source>
</evidence>
<protein>
    <submittedName>
        <fullName evidence="2">Uncharacterized protein YbjT (DUF2867 family)</fullName>
    </submittedName>
</protein>
<dbReference type="EMBL" id="JACCBN010000001">
    <property type="protein sequence ID" value="NYD39136.1"/>
    <property type="molecule type" value="Genomic_DNA"/>
</dbReference>
<dbReference type="Gene3D" id="3.40.50.720">
    <property type="entry name" value="NAD(P)-binding Rossmann-like Domain"/>
    <property type="match status" value="1"/>
</dbReference>
<keyword evidence="3" id="KW-1185">Reference proteome</keyword>
<feature type="domain" description="NAD(P)-binding" evidence="1">
    <location>
        <begin position="6"/>
        <end position="172"/>
    </location>
</feature>
<comment type="caution">
    <text evidence="2">The sequence shown here is derived from an EMBL/GenBank/DDBJ whole genome shotgun (WGS) entry which is preliminary data.</text>
</comment>
<accession>A0A7Y9E168</accession>
<dbReference type="PANTHER" id="PTHR43162">
    <property type="match status" value="1"/>
</dbReference>
<gene>
    <name evidence="2" type="ORF">BJ983_005238</name>
</gene>
<dbReference type="InterPro" id="IPR051604">
    <property type="entry name" value="Ergot_Alk_Oxidoreductase"/>
</dbReference>
<organism evidence="2 3">
    <name type="scientific">Actinomycetospora corticicola</name>
    <dbReference type="NCBI Taxonomy" id="663602"/>
    <lineage>
        <taxon>Bacteria</taxon>
        <taxon>Bacillati</taxon>
        <taxon>Actinomycetota</taxon>
        <taxon>Actinomycetes</taxon>
        <taxon>Pseudonocardiales</taxon>
        <taxon>Pseudonocardiaceae</taxon>
        <taxon>Actinomycetospora</taxon>
    </lineage>
</organism>
<evidence type="ECO:0000313" key="3">
    <source>
        <dbReference type="Proteomes" id="UP000535890"/>
    </source>
</evidence>
<dbReference type="InterPro" id="IPR016040">
    <property type="entry name" value="NAD(P)-bd_dom"/>
</dbReference>
<sequence>MIAVVGATGHVGGEVVAQLAATGVPVRALTRRPDGWTGPAVEVADVAAFGAFAGARAAFLMTAEPIVPGGRPEVLGSLVRAAVDAGVEQLVLLSVFSGSAGDDVLGYWNAACETLVVDSGVPWTLLRPGRFFSNALAWARFVGDGSVPVGFARRAAAGIDPADVAAVAVRGLTGDLVGAAPRLTGPESLTPLEELRVLGEVLGRPLTACEIDPDAVARGMLAGGTAPEVVDAVVARTLHDDEGAEPLPAVRTLLGREPRRFADWARAHATAFATPAD</sequence>
<name>A0A7Y9E168_9PSEU</name>
<proteinExistence type="predicted"/>
<dbReference type="Gene3D" id="3.90.25.10">
    <property type="entry name" value="UDP-galactose 4-epimerase, domain 1"/>
    <property type="match status" value="1"/>
</dbReference>
<evidence type="ECO:0000313" key="2">
    <source>
        <dbReference type="EMBL" id="NYD39136.1"/>
    </source>
</evidence>
<dbReference type="AlphaFoldDB" id="A0A7Y9E168"/>